<dbReference type="Proteomes" id="UP000823960">
    <property type="component" value="Unassembled WGS sequence"/>
</dbReference>
<evidence type="ECO:0000313" key="1">
    <source>
        <dbReference type="EMBL" id="HIV10073.1"/>
    </source>
</evidence>
<reference evidence="1" key="2">
    <citation type="journal article" date="2021" name="PeerJ">
        <title>Extensive microbial diversity within the chicken gut microbiome revealed by metagenomics and culture.</title>
        <authorList>
            <person name="Gilroy R."/>
            <person name="Ravi A."/>
            <person name="Getino M."/>
            <person name="Pursley I."/>
            <person name="Horton D.L."/>
            <person name="Alikhan N.F."/>
            <person name="Baker D."/>
            <person name="Gharbi K."/>
            <person name="Hall N."/>
            <person name="Watson M."/>
            <person name="Adriaenssens E.M."/>
            <person name="Foster-Nyarko E."/>
            <person name="Jarju S."/>
            <person name="Secka A."/>
            <person name="Antonio M."/>
            <person name="Oren A."/>
            <person name="Chaudhuri R.R."/>
            <person name="La Ragione R."/>
            <person name="Hildebrand F."/>
            <person name="Pallen M.J."/>
        </authorList>
    </citation>
    <scope>NUCLEOTIDE SEQUENCE</scope>
    <source>
        <strain evidence="1">1370</strain>
    </source>
</reference>
<name>A0A9D1NPA7_9FIRM</name>
<organism evidence="1 2">
    <name type="scientific">Candidatus Faeciplasma avium</name>
    <dbReference type="NCBI Taxonomy" id="2840798"/>
    <lineage>
        <taxon>Bacteria</taxon>
        <taxon>Bacillati</taxon>
        <taxon>Bacillota</taxon>
        <taxon>Clostridia</taxon>
        <taxon>Eubacteriales</taxon>
        <taxon>Oscillospiraceae</taxon>
        <taxon>Oscillospiraceae incertae sedis</taxon>
        <taxon>Candidatus Faeciplasma</taxon>
    </lineage>
</organism>
<dbReference type="AlphaFoldDB" id="A0A9D1NPA7"/>
<evidence type="ECO:0000313" key="2">
    <source>
        <dbReference type="Proteomes" id="UP000823960"/>
    </source>
</evidence>
<proteinExistence type="predicted"/>
<gene>
    <name evidence="1" type="ORF">IAD28_00030</name>
</gene>
<accession>A0A9D1NPA7</accession>
<dbReference type="EMBL" id="DVOL01000001">
    <property type="protein sequence ID" value="HIV10073.1"/>
    <property type="molecule type" value="Genomic_DNA"/>
</dbReference>
<protein>
    <submittedName>
        <fullName evidence="1">Uncharacterized protein</fullName>
    </submittedName>
</protein>
<comment type="caution">
    <text evidence="1">The sequence shown here is derived from an EMBL/GenBank/DDBJ whole genome shotgun (WGS) entry which is preliminary data.</text>
</comment>
<reference evidence="1" key="1">
    <citation type="submission" date="2020-10" db="EMBL/GenBank/DDBJ databases">
        <authorList>
            <person name="Gilroy R."/>
        </authorList>
    </citation>
    <scope>NUCLEOTIDE SEQUENCE</scope>
    <source>
        <strain evidence="1">1370</strain>
    </source>
</reference>
<sequence length="82" mass="8898">MGEYSYASIRYCWTVGRNVIFEKHYGSKGVGECLFRREYGCESCCRECEKKPEAESCMTAAIAPGGLFAGEGQSSLPGLGAL</sequence>